<reference evidence="3" key="1">
    <citation type="submission" date="2023-10" db="EMBL/GenBank/DDBJ databases">
        <authorList>
            <person name="Chen Y."/>
            <person name="Shah S."/>
            <person name="Dougan E. K."/>
            <person name="Thang M."/>
            <person name="Chan C."/>
        </authorList>
    </citation>
    <scope>NUCLEOTIDE SEQUENCE [LARGE SCALE GENOMIC DNA]</scope>
</reference>
<dbReference type="SUPFAM" id="SSF53448">
    <property type="entry name" value="Nucleotide-diphospho-sugar transferases"/>
    <property type="match status" value="1"/>
</dbReference>
<evidence type="ECO:0000313" key="4">
    <source>
        <dbReference type="Proteomes" id="UP001189429"/>
    </source>
</evidence>
<dbReference type="PANTHER" id="PTHR11183">
    <property type="entry name" value="GLYCOGENIN SUBFAMILY MEMBER"/>
    <property type="match status" value="1"/>
</dbReference>
<name>A0ABN9TC81_9DINO</name>
<evidence type="ECO:0008006" key="5">
    <source>
        <dbReference type="Google" id="ProtNLM"/>
    </source>
</evidence>
<proteinExistence type="predicted"/>
<protein>
    <recommendedName>
        <fullName evidence="5">Protein xylosyltransferase</fullName>
    </recommendedName>
</protein>
<evidence type="ECO:0000313" key="3">
    <source>
        <dbReference type="EMBL" id="CAK0843310.1"/>
    </source>
</evidence>
<feature type="signal peptide" evidence="2">
    <location>
        <begin position="1"/>
        <end position="19"/>
    </location>
</feature>
<feature type="non-terminal residue" evidence="3">
    <location>
        <position position="1"/>
    </location>
</feature>
<keyword evidence="4" id="KW-1185">Reference proteome</keyword>
<accession>A0ABN9TC81</accession>
<keyword evidence="2" id="KW-0732">Signal</keyword>
<dbReference type="EMBL" id="CAUYUJ010014569">
    <property type="protein sequence ID" value="CAK0843310.1"/>
    <property type="molecule type" value="Genomic_DNA"/>
</dbReference>
<organism evidence="3 4">
    <name type="scientific">Prorocentrum cordatum</name>
    <dbReference type="NCBI Taxonomy" id="2364126"/>
    <lineage>
        <taxon>Eukaryota</taxon>
        <taxon>Sar</taxon>
        <taxon>Alveolata</taxon>
        <taxon>Dinophyceae</taxon>
        <taxon>Prorocentrales</taxon>
        <taxon>Prorocentraceae</taxon>
        <taxon>Prorocentrum</taxon>
    </lineage>
</organism>
<evidence type="ECO:0000256" key="2">
    <source>
        <dbReference type="SAM" id="SignalP"/>
    </source>
</evidence>
<dbReference type="Gene3D" id="3.90.550.10">
    <property type="entry name" value="Spore Coat Polysaccharide Biosynthesis Protein SpsA, Chain A"/>
    <property type="match status" value="1"/>
</dbReference>
<feature type="chain" id="PRO_5046766338" description="Protein xylosyltransferase" evidence="2">
    <location>
        <begin position="20"/>
        <end position="1011"/>
    </location>
</feature>
<dbReference type="Gene3D" id="3.40.50.11350">
    <property type="match status" value="1"/>
</dbReference>
<dbReference type="Proteomes" id="UP001189429">
    <property type="component" value="Unassembled WGS sequence"/>
</dbReference>
<dbReference type="InterPro" id="IPR050587">
    <property type="entry name" value="GNT1/Glycosyltrans_8"/>
</dbReference>
<dbReference type="InterPro" id="IPR029044">
    <property type="entry name" value="Nucleotide-diphossugar_trans"/>
</dbReference>
<evidence type="ECO:0000256" key="1">
    <source>
        <dbReference type="SAM" id="MobiDB-lite"/>
    </source>
</evidence>
<gene>
    <name evidence="3" type="ORF">PCOR1329_LOCUS37695</name>
</gene>
<feature type="region of interest" description="Disordered" evidence="1">
    <location>
        <begin position="962"/>
        <end position="984"/>
    </location>
</feature>
<sequence>HLAVLLACTVRAASHAACAFVTIVLSEDFLECSAALVRSIRLTESVHDVVVLVLPFVSAAARRRLQSDGADLVLEVEEIRNPNPVVLYQSFARNYGILRAWQLNSLSGRQYDRAVYMDGDMVMTQNSDELCTWPELSASRDLGGSRDEHAEDFNAGLMVLRPSEATFARLIGLAPQVGSASGGVQPLLRAAFPTWSRLDHFQDNVNSHVYTHQRHSWLPPRIRSIHFTGPVKPCFTEPEDADARPIDDPLQVWHRLNRHPGWRGCPDNNDSVPAAFQDPTSCSPPLQSEAGAPFAAGASEDEVRVLWGQWFPLRPRSILGTGFGMGEAEYKAVPAFHVCKHGAALMSELAERTFAIAFGQLAGCLQGRCTELSAIADGLSKTSQRMQRTVDLFIKRSSIDAEVDAHGFGSVAQILSSHAGRAVAEVSAAIKAVIVLLATMSGEEPSIAIVSGYSLLSDSPELLGHEGPEAPVFAVEPPEYGGPGEGPAVPAGAAHWAGRLGLAEGRVAVGPPEMVPASRLGLLVLTCPAWGAPPEPPGEQRELLSAELRYWSAVLEGGSGMLVGCGFSAAHPGIVEAVGSHCLEHSCSGGVGAAGADDGAPRGADLEFRFGHAARPKPRFLRCLADGAAAARSSGLAGTFRRCLADSQARCEPDRTLQVCSHMDAGFGSGMHTWVMSFAYALEHDLAWLPVGPWAYADPGACGAGAEGGLDCYFEKVTNCTESSMQKVCANVYSRAKHQTLIIQAAELLGVPRAWVWGQMLAYIMQARPPVAQLVKHNVPGRLSEGPFAAVHMRVGTNLTGEDDPSWGRNKEGVRPYMAGLEKLGRGSNRTVYVMTDDPSLTEERLRELAPGVSFVRPQRATVDLSKARPNGTSAHDVVVDLLADIEAAVSSDVFVGTISNIFWLVYALKQTREGHTGVACWLDTVRKKSLDTLVCPWDQGFYWHGPRGLTSHPTEEMRARIRAGDPPAVAKDRRGRAGPARNGKGPCWSCEAKLEASQDTWNLFRKPRWR</sequence>
<comment type="caution">
    <text evidence="3">The sequence shown here is derived from an EMBL/GenBank/DDBJ whole genome shotgun (WGS) entry which is preliminary data.</text>
</comment>